<name>A0A843V1T7_COLES</name>
<protein>
    <submittedName>
        <fullName evidence="1">Uncharacterized protein</fullName>
    </submittedName>
</protein>
<dbReference type="EMBL" id="NMUH01000843">
    <property type="protein sequence ID" value="MQL85699.1"/>
    <property type="molecule type" value="Genomic_DNA"/>
</dbReference>
<accession>A0A843V1T7</accession>
<keyword evidence="2" id="KW-1185">Reference proteome</keyword>
<gene>
    <name evidence="1" type="ORF">Taro_018227</name>
</gene>
<evidence type="ECO:0000313" key="1">
    <source>
        <dbReference type="EMBL" id="MQL85699.1"/>
    </source>
</evidence>
<dbReference type="AlphaFoldDB" id="A0A843V1T7"/>
<reference evidence="1" key="1">
    <citation type="submission" date="2017-07" db="EMBL/GenBank/DDBJ databases">
        <title>Taro Niue Genome Assembly and Annotation.</title>
        <authorList>
            <person name="Atibalentja N."/>
            <person name="Keating K."/>
            <person name="Fields C.J."/>
        </authorList>
    </citation>
    <scope>NUCLEOTIDE SEQUENCE</scope>
    <source>
        <strain evidence="1">Niue_2</strain>
        <tissue evidence="1">Leaf</tissue>
    </source>
</reference>
<organism evidence="1 2">
    <name type="scientific">Colocasia esculenta</name>
    <name type="common">Wild taro</name>
    <name type="synonym">Arum esculentum</name>
    <dbReference type="NCBI Taxonomy" id="4460"/>
    <lineage>
        <taxon>Eukaryota</taxon>
        <taxon>Viridiplantae</taxon>
        <taxon>Streptophyta</taxon>
        <taxon>Embryophyta</taxon>
        <taxon>Tracheophyta</taxon>
        <taxon>Spermatophyta</taxon>
        <taxon>Magnoliopsida</taxon>
        <taxon>Liliopsida</taxon>
        <taxon>Araceae</taxon>
        <taxon>Aroideae</taxon>
        <taxon>Colocasieae</taxon>
        <taxon>Colocasia</taxon>
    </lineage>
</organism>
<evidence type="ECO:0000313" key="2">
    <source>
        <dbReference type="Proteomes" id="UP000652761"/>
    </source>
</evidence>
<dbReference type="Proteomes" id="UP000652761">
    <property type="component" value="Unassembled WGS sequence"/>
</dbReference>
<proteinExistence type="predicted"/>
<comment type="caution">
    <text evidence="1">The sequence shown here is derived from an EMBL/GenBank/DDBJ whole genome shotgun (WGS) entry which is preliminary data.</text>
</comment>
<sequence length="310" mass="34028">MPKPTPQTPPDLVDPAPSPIARLAKQARASKGRCRSEAIVAGSGVPHHWLRTTLRIKGATCSAAGQVDGSTVMRAAFQSDTLVLPASQEAAPSVLAEREAIPGRRPDFPGHGIVWPDGPHTSSRRGMEFLIEQFVRSVHAVVEAEFPPFIDDVRSQMETSTRAYHLMGLPREPWMTAIDSMWEEVRGLHEKSARENIHVQIRQFGDDISALEGQIADTHTEAEAIKAERAELASSSAVVKEEMKLLKLAIERASFRLTELEPVLGAAAEGEKKATTKMEVIDQRMSTLEHELAAKKSMVMDLERQIPPSP</sequence>